<feature type="compositionally biased region" description="Polar residues" evidence="1">
    <location>
        <begin position="429"/>
        <end position="448"/>
    </location>
</feature>
<feature type="region of interest" description="Disordered" evidence="1">
    <location>
        <begin position="97"/>
        <end position="179"/>
    </location>
</feature>
<dbReference type="Proteomes" id="UP001530400">
    <property type="component" value="Unassembled WGS sequence"/>
</dbReference>
<feature type="compositionally biased region" description="Polar residues" evidence="1">
    <location>
        <begin position="261"/>
        <end position="273"/>
    </location>
</feature>
<evidence type="ECO:0000313" key="3">
    <source>
        <dbReference type="EMBL" id="KAL3800066.1"/>
    </source>
</evidence>
<comment type="caution">
    <text evidence="3">The sequence shown here is derived from an EMBL/GenBank/DDBJ whole genome shotgun (WGS) entry which is preliminary data.</text>
</comment>
<evidence type="ECO:0000256" key="1">
    <source>
        <dbReference type="SAM" id="MobiDB-lite"/>
    </source>
</evidence>
<keyword evidence="4" id="KW-1185">Reference proteome</keyword>
<feature type="chain" id="PRO_5044780517" evidence="2">
    <location>
        <begin position="18"/>
        <end position="634"/>
    </location>
</feature>
<gene>
    <name evidence="3" type="ORF">ACHAWO_010582</name>
</gene>
<feature type="compositionally biased region" description="Polar residues" evidence="1">
    <location>
        <begin position="291"/>
        <end position="310"/>
    </location>
</feature>
<feature type="signal peptide" evidence="2">
    <location>
        <begin position="1"/>
        <end position="17"/>
    </location>
</feature>
<feature type="compositionally biased region" description="Low complexity" evidence="1">
    <location>
        <begin position="587"/>
        <end position="611"/>
    </location>
</feature>
<evidence type="ECO:0000313" key="4">
    <source>
        <dbReference type="Proteomes" id="UP001530400"/>
    </source>
</evidence>
<feature type="region of interest" description="Disordered" evidence="1">
    <location>
        <begin position="326"/>
        <end position="367"/>
    </location>
</feature>
<name>A0ABD3QKR5_9STRA</name>
<feature type="compositionally biased region" description="Low complexity" evidence="1">
    <location>
        <begin position="242"/>
        <end position="260"/>
    </location>
</feature>
<feature type="compositionally biased region" description="Polar residues" evidence="1">
    <location>
        <begin position="99"/>
        <end position="115"/>
    </location>
</feature>
<reference evidence="3 4" key="1">
    <citation type="submission" date="2024-10" db="EMBL/GenBank/DDBJ databases">
        <title>Updated reference genomes for cyclostephanoid diatoms.</title>
        <authorList>
            <person name="Roberts W.R."/>
            <person name="Alverson A.J."/>
        </authorList>
    </citation>
    <scope>NUCLEOTIDE SEQUENCE [LARGE SCALE GENOMIC DNA]</scope>
    <source>
        <strain evidence="3 4">AJA010-31</strain>
    </source>
</reference>
<organism evidence="3 4">
    <name type="scientific">Cyclotella atomus</name>
    <dbReference type="NCBI Taxonomy" id="382360"/>
    <lineage>
        <taxon>Eukaryota</taxon>
        <taxon>Sar</taxon>
        <taxon>Stramenopiles</taxon>
        <taxon>Ochrophyta</taxon>
        <taxon>Bacillariophyta</taxon>
        <taxon>Coscinodiscophyceae</taxon>
        <taxon>Thalassiosirophycidae</taxon>
        <taxon>Stephanodiscales</taxon>
        <taxon>Stephanodiscaceae</taxon>
        <taxon>Cyclotella</taxon>
    </lineage>
</organism>
<feature type="region of interest" description="Disordered" evidence="1">
    <location>
        <begin position="390"/>
        <end position="467"/>
    </location>
</feature>
<proteinExistence type="predicted"/>
<feature type="region of interest" description="Disordered" evidence="1">
    <location>
        <begin position="242"/>
        <end position="314"/>
    </location>
</feature>
<sequence>MTAALLTPLLLPLLTSALINTPNLKNYNARPSIRRSTSLHQVLQPQKGGIVVEAPRDGFIARDPLIDALMGRAPGTDGEAASANSGGGFDEDVILGGNPTFTSRSSGQFAPQSAASVPRPPQRPPSDMQLFPDLNKMQSNSGPRRISPGESAVFERRVGPGAQRATAGQGAGGSQIYSQANGYGPQTGFSVGKFAKNGNPSFNSGGVSIKGDSSIFSSTGFVGGGGSTNVYSSGGAPGGGAASFNSGIPSGNNGPGSRSRATSSSYNTGTTISKRNDGNVGNSFRDGTGRDYSNSFGNRARNNAGTSSRGGVSIKGDSSIFSSSGFVGGGNSGYDTSGTRGAAGGMGQSGMRPPPPPRPTYNAQHVFDAPPRQPVASTGSQIIYRSNYNTGQFSGSDETYSTPTPPSYNTGQSVSNGFDNNPYSPPMTPQNNYNSGQSLADNFLTTKASVRRTGPVPNGDDDYDPNDEMLGYESPTRRGDGFLTEPEPQFINMPVHTGKWISQLYAEQGLDVFSGGAAGYGVVKGEIQRGGGGGASSPGYGSNSAYGNNSNGYQDKSGFGNDGGYTNYDEYGGSNANSNSYDNSGYGNSNGYGNNDSGYAKNNRFGNSNGYGNNGGYQTGGSVDRFGSTPPGGY</sequence>
<feature type="compositionally biased region" description="Polar residues" evidence="1">
    <location>
        <begin position="409"/>
        <end position="422"/>
    </location>
</feature>
<accession>A0ABD3QKR5</accession>
<feature type="region of interest" description="Disordered" evidence="1">
    <location>
        <begin position="587"/>
        <end position="634"/>
    </location>
</feature>
<dbReference type="AlphaFoldDB" id="A0ABD3QKR5"/>
<feature type="compositionally biased region" description="Low complexity" evidence="1">
    <location>
        <begin position="159"/>
        <end position="168"/>
    </location>
</feature>
<keyword evidence="2" id="KW-0732">Signal</keyword>
<protein>
    <submittedName>
        <fullName evidence="3">Uncharacterized protein</fullName>
    </submittedName>
</protein>
<dbReference type="EMBL" id="JALLPJ020000172">
    <property type="protein sequence ID" value="KAL3800066.1"/>
    <property type="molecule type" value="Genomic_DNA"/>
</dbReference>
<evidence type="ECO:0000256" key="2">
    <source>
        <dbReference type="SAM" id="SignalP"/>
    </source>
</evidence>